<dbReference type="Proteomes" id="UP001202180">
    <property type="component" value="Unassembled WGS sequence"/>
</dbReference>
<proteinExistence type="predicted"/>
<name>A0ABT0HN53_9BACT</name>
<evidence type="ECO:0000313" key="2">
    <source>
        <dbReference type="EMBL" id="MCK8493593.1"/>
    </source>
</evidence>
<accession>A0ABT0HN53</accession>
<feature type="region of interest" description="Disordered" evidence="1">
    <location>
        <begin position="1"/>
        <end position="24"/>
    </location>
</feature>
<dbReference type="EMBL" id="JALPRF010000003">
    <property type="protein sequence ID" value="MCK8493593.1"/>
    <property type="molecule type" value="Genomic_DNA"/>
</dbReference>
<sequence>MQSINLPQLAPNATTTRTTRRKANGPATAALLIQMATEILAASPTLRQKANITLTDLSAADKVRKELLKK</sequence>
<reference evidence="2 3" key="1">
    <citation type="submission" date="2022-04" db="EMBL/GenBank/DDBJ databases">
        <title>Spirosoma sp. strain RP8 genome sequencing and assembly.</title>
        <authorList>
            <person name="Jung Y."/>
        </authorList>
    </citation>
    <scope>NUCLEOTIDE SEQUENCE [LARGE SCALE GENOMIC DNA]</scope>
    <source>
        <strain evidence="2 3">RP8</strain>
    </source>
</reference>
<gene>
    <name evidence="2" type="ORF">M0L20_17135</name>
</gene>
<evidence type="ECO:0000313" key="3">
    <source>
        <dbReference type="Proteomes" id="UP001202180"/>
    </source>
</evidence>
<organism evidence="2 3">
    <name type="scientific">Spirosoma liriopis</name>
    <dbReference type="NCBI Taxonomy" id="2937440"/>
    <lineage>
        <taxon>Bacteria</taxon>
        <taxon>Pseudomonadati</taxon>
        <taxon>Bacteroidota</taxon>
        <taxon>Cytophagia</taxon>
        <taxon>Cytophagales</taxon>
        <taxon>Cytophagaceae</taxon>
        <taxon>Spirosoma</taxon>
    </lineage>
</organism>
<comment type="caution">
    <text evidence="2">The sequence shown here is derived from an EMBL/GenBank/DDBJ whole genome shotgun (WGS) entry which is preliminary data.</text>
</comment>
<keyword evidence="3" id="KW-1185">Reference proteome</keyword>
<dbReference type="RefSeq" id="WP_248478202.1">
    <property type="nucleotide sequence ID" value="NZ_JALPRF010000003.1"/>
</dbReference>
<protein>
    <submittedName>
        <fullName evidence="2">Uncharacterized protein</fullName>
    </submittedName>
</protein>
<evidence type="ECO:0000256" key="1">
    <source>
        <dbReference type="SAM" id="MobiDB-lite"/>
    </source>
</evidence>